<feature type="domain" description="Protein kinase" evidence="1">
    <location>
        <begin position="603"/>
        <end position="866"/>
    </location>
</feature>
<reference evidence="2" key="1">
    <citation type="submission" date="2021-09" db="EMBL/GenBank/DDBJ databases">
        <authorList>
            <consortium name="AG Swart"/>
            <person name="Singh M."/>
            <person name="Singh A."/>
            <person name="Seah K."/>
            <person name="Emmerich C."/>
        </authorList>
    </citation>
    <scope>NUCLEOTIDE SEQUENCE</scope>
    <source>
        <strain evidence="2">ATCC30299</strain>
    </source>
</reference>
<evidence type="ECO:0000259" key="1">
    <source>
        <dbReference type="PROSITE" id="PS50011"/>
    </source>
</evidence>
<evidence type="ECO:0000313" key="2">
    <source>
        <dbReference type="EMBL" id="CAG9331594.1"/>
    </source>
</evidence>
<dbReference type="InterPro" id="IPR011009">
    <property type="entry name" value="Kinase-like_dom_sf"/>
</dbReference>
<dbReference type="InterPro" id="IPR000719">
    <property type="entry name" value="Prot_kinase_dom"/>
</dbReference>
<feature type="domain" description="Protein kinase" evidence="1">
    <location>
        <begin position="247"/>
        <end position="561"/>
    </location>
</feature>
<dbReference type="PROSITE" id="PS50011">
    <property type="entry name" value="PROTEIN_KINASE_DOM"/>
    <property type="match status" value="2"/>
</dbReference>
<accession>A0AAU9JWE7</accession>
<dbReference type="AlphaFoldDB" id="A0AAU9JWE7"/>
<dbReference type="GO" id="GO:0004672">
    <property type="term" value="F:protein kinase activity"/>
    <property type="evidence" value="ECO:0007669"/>
    <property type="project" value="InterPro"/>
</dbReference>
<sequence>MGSVLEQIFSKIVEEMEKDRIDTNSILPAIDTWSLQELEKWLIKAEDIFWENKKLLGLARDFYTVSKIDLIIDRELLTPKIFELALDAIDQLSRQFRADFKNLIIIEFHPKIEQAIQSSGSAEIMIEWWTKADQFQKKIGNEKAEYFKQLVKSRLDSIYRERAKSNPRSTLLALAQLKIVDIVDINDLVEFSMKTCLEQVQNEWYSCKSEFVENLKRSIGELLQTIEIIQANKNIKYDISKARKTLWRMLRYLEKKATSISPEFKEIKTSFKVENDQDLPIDRARIREEIFLPFKYIKSYLEIFMHQGILDDSKKVCIFYFYVSSNEHYQIFNREKKLIKHLSGKHKCFLKYHGWFNCIWSINDQYFNVYALVTGYFNSTLIENIMSCSKFQAKYNQRWFLDAAKDLLHAFDYLEKSNIPHYDIRPQNIFITKSNKLKIFGFNFQGINLVSISESAVEGSQEMLRDSYLAPELYNNKEFNINEISSVMKAGAFSLGLVFLQMYSLYKIAELNTPEFHGEIDDYVSTFKPKLVSELLRRMLNINKNKRATFCESLELLSPKEESKEDQEENLKSHRANLEQINKILERRKRIEPSGLKPNPKSQWSSKTLENGTMMIFKKGVYENEFVLIRTFKSNKPEQLFPFLEEAEILEKLDDNPVFIKYYGCYWHYNQTKLLCSLSLITELCERSLMTDITARAQAEEKNYYNQEELKPIFEWLLQGFIALKDKQYDHDNIKPHLILLNKHNHIKISGFLTPKYKIESFCMFPSPTLQLLQDSSGYLSPEKLRSREEKISYDIESSDVFSLGLVFLQMYKLEAISSWDNDRDFPTLQKIYPTWVARLLQKMLLKRSVWRPKFREIYDKMQKYIRDDGGTIENPLVFR</sequence>
<dbReference type="EMBL" id="CAJZBQ010000053">
    <property type="protein sequence ID" value="CAG9331594.1"/>
    <property type="molecule type" value="Genomic_DNA"/>
</dbReference>
<dbReference type="SUPFAM" id="SSF56112">
    <property type="entry name" value="Protein kinase-like (PK-like)"/>
    <property type="match status" value="2"/>
</dbReference>
<dbReference type="PANTHER" id="PTHR24362">
    <property type="entry name" value="SERINE/THREONINE-PROTEIN KINASE NEK"/>
    <property type="match status" value="1"/>
</dbReference>
<dbReference type="SMART" id="SM00220">
    <property type="entry name" value="S_TKc"/>
    <property type="match status" value="1"/>
</dbReference>
<name>A0AAU9JWE7_9CILI</name>
<dbReference type="InterPro" id="IPR008266">
    <property type="entry name" value="Tyr_kinase_AS"/>
</dbReference>
<dbReference type="Gene3D" id="1.10.510.10">
    <property type="entry name" value="Transferase(Phosphotransferase) domain 1"/>
    <property type="match status" value="2"/>
</dbReference>
<dbReference type="PANTHER" id="PTHR24362:SF309">
    <property type="entry name" value="PROTEIN KINASE DOMAIN-CONTAINING PROTEIN"/>
    <property type="match status" value="1"/>
</dbReference>
<organism evidence="2 3">
    <name type="scientific">Blepharisma stoltei</name>
    <dbReference type="NCBI Taxonomy" id="1481888"/>
    <lineage>
        <taxon>Eukaryota</taxon>
        <taxon>Sar</taxon>
        <taxon>Alveolata</taxon>
        <taxon>Ciliophora</taxon>
        <taxon>Postciliodesmatophora</taxon>
        <taxon>Heterotrichea</taxon>
        <taxon>Heterotrichida</taxon>
        <taxon>Blepharismidae</taxon>
        <taxon>Blepharisma</taxon>
    </lineage>
</organism>
<dbReference type="Pfam" id="PF00069">
    <property type="entry name" value="Pkinase"/>
    <property type="match status" value="2"/>
</dbReference>
<proteinExistence type="predicted"/>
<gene>
    <name evidence="2" type="ORF">BSTOLATCC_MIC53661</name>
</gene>
<dbReference type="PROSITE" id="PS00109">
    <property type="entry name" value="PROTEIN_KINASE_TYR"/>
    <property type="match status" value="1"/>
</dbReference>
<keyword evidence="3" id="KW-1185">Reference proteome</keyword>
<protein>
    <recommendedName>
        <fullName evidence="1">Protein kinase domain-containing protein</fullName>
    </recommendedName>
</protein>
<evidence type="ECO:0000313" key="3">
    <source>
        <dbReference type="Proteomes" id="UP001162131"/>
    </source>
</evidence>
<dbReference type="GO" id="GO:0005524">
    <property type="term" value="F:ATP binding"/>
    <property type="evidence" value="ECO:0007669"/>
    <property type="project" value="InterPro"/>
</dbReference>
<dbReference type="Proteomes" id="UP001162131">
    <property type="component" value="Unassembled WGS sequence"/>
</dbReference>
<comment type="caution">
    <text evidence="2">The sequence shown here is derived from an EMBL/GenBank/DDBJ whole genome shotgun (WGS) entry which is preliminary data.</text>
</comment>